<reference evidence="1 2" key="1">
    <citation type="submission" date="2024-02" db="EMBL/GenBank/DDBJ databases">
        <title>Expansion and revision of Xanthobacter and proposal of Roseixanthobacter gen. nov.</title>
        <authorList>
            <person name="Soltysiak M.P.M."/>
            <person name="Jalihal A."/>
            <person name="Ory A."/>
            <person name="Chrisophersen C."/>
            <person name="Lee A.D."/>
            <person name="Boulton J."/>
            <person name="Springer M."/>
        </authorList>
    </citation>
    <scope>NUCLEOTIDE SEQUENCE [LARGE SCALE GENOMIC DNA]</scope>
    <source>
        <strain evidence="1 2">23A</strain>
    </source>
</reference>
<name>A0ABW6ZPS8_9HYPH</name>
<proteinExistence type="predicted"/>
<accession>A0ABW6ZPS8</accession>
<comment type="caution">
    <text evidence="1">The sequence shown here is derived from an EMBL/GenBank/DDBJ whole genome shotgun (WGS) entry which is preliminary data.</text>
</comment>
<evidence type="ECO:0008006" key="3">
    <source>
        <dbReference type="Google" id="ProtNLM"/>
    </source>
</evidence>
<protein>
    <recommendedName>
        <fullName evidence="3">HPt domain-containing protein</fullName>
    </recommendedName>
</protein>
<dbReference type="EMBL" id="JBAFVH010000001">
    <property type="protein sequence ID" value="MFG1370725.1"/>
    <property type="molecule type" value="Genomic_DNA"/>
</dbReference>
<evidence type="ECO:0000313" key="2">
    <source>
        <dbReference type="Proteomes" id="UP001604002"/>
    </source>
</evidence>
<evidence type="ECO:0000313" key="1">
    <source>
        <dbReference type="EMBL" id="MFG1370725.1"/>
    </source>
</evidence>
<dbReference type="RefSeq" id="WP_393990813.1">
    <property type="nucleotide sequence ID" value="NZ_JBAFVH010000001.1"/>
</dbReference>
<sequence>MQAHPSQLTPAEAHQVLAAVAPIQPLVADIDRLLFDLRTAGTQLPALVLQAQASGDEVDLIEAQARAAATSATLHSLLGVLALRLGPSCDALDAALNAASTAEVMAEHFPTEA</sequence>
<organism evidence="1 2">
    <name type="scientific">Xanthobacter oligotrophicus</name>
    <dbReference type="NCBI Taxonomy" id="2607286"/>
    <lineage>
        <taxon>Bacteria</taxon>
        <taxon>Pseudomonadati</taxon>
        <taxon>Pseudomonadota</taxon>
        <taxon>Alphaproteobacteria</taxon>
        <taxon>Hyphomicrobiales</taxon>
        <taxon>Xanthobacteraceae</taxon>
        <taxon>Xanthobacter</taxon>
    </lineage>
</organism>
<dbReference type="Proteomes" id="UP001604002">
    <property type="component" value="Unassembled WGS sequence"/>
</dbReference>
<gene>
    <name evidence="1" type="ORF">V5F32_00950</name>
</gene>
<keyword evidence="2" id="KW-1185">Reference proteome</keyword>